<dbReference type="Proteomes" id="UP000078532">
    <property type="component" value="Unassembled WGS sequence"/>
</dbReference>
<dbReference type="Pfam" id="PF21113">
    <property type="entry name" value="LarA_C"/>
    <property type="match status" value="1"/>
</dbReference>
<dbReference type="OrthoDB" id="9770545at2"/>
<gene>
    <name evidence="4" type="ORF">A6M21_09285</name>
</gene>
<evidence type="ECO:0000313" key="5">
    <source>
        <dbReference type="Proteomes" id="UP000078532"/>
    </source>
</evidence>
<dbReference type="InterPro" id="IPR018657">
    <property type="entry name" value="LarA-like_N"/>
</dbReference>
<dbReference type="InterPro" id="IPR043166">
    <property type="entry name" value="LarA-like_C"/>
</dbReference>
<dbReference type="Gene3D" id="3.40.50.11440">
    <property type="match status" value="1"/>
</dbReference>
<dbReference type="Pfam" id="PF09861">
    <property type="entry name" value="Lar_N"/>
    <property type="match status" value="1"/>
</dbReference>
<accession>A0A1B7LFA4</accession>
<feature type="domain" description="LarA-like N-terminal" evidence="2">
    <location>
        <begin position="9"/>
        <end position="214"/>
    </location>
</feature>
<feature type="domain" description="Lactate racemase C-terminal" evidence="3">
    <location>
        <begin position="273"/>
        <end position="424"/>
    </location>
</feature>
<name>A0A1B7LFA4_9FIRM</name>
<evidence type="ECO:0000256" key="1">
    <source>
        <dbReference type="SAM" id="MobiDB-lite"/>
    </source>
</evidence>
<evidence type="ECO:0000259" key="3">
    <source>
        <dbReference type="Pfam" id="PF21113"/>
    </source>
</evidence>
<dbReference type="STRING" id="1838280.A6M21_09285"/>
<feature type="region of interest" description="Disordered" evidence="1">
    <location>
        <begin position="28"/>
        <end position="48"/>
    </location>
</feature>
<dbReference type="NCBIfam" id="NF033504">
    <property type="entry name" value="Ni_dep_LarA"/>
    <property type="match status" value="1"/>
</dbReference>
<reference evidence="4 5" key="1">
    <citation type="submission" date="2016-04" db="EMBL/GenBank/DDBJ databases">
        <authorList>
            <person name="Evans L.H."/>
            <person name="Alamgir A."/>
            <person name="Owens N."/>
            <person name="Weber N.D."/>
            <person name="Virtaneva K."/>
            <person name="Barbian K."/>
            <person name="Babar A."/>
            <person name="Rosenke K."/>
        </authorList>
    </citation>
    <scope>NUCLEOTIDE SEQUENCE [LARGE SCALE GENOMIC DNA]</scope>
    <source>
        <strain evidence="4 5">LMa1</strain>
    </source>
</reference>
<dbReference type="Gene3D" id="3.90.226.30">
    <property type="match status" value="1"/>
</dbReference>
<keyword evidence="5" id="KW-1185">Reference proteome</keyword>
<comment type="caution">
    <text evidence="4">The sequence shown here is derived from an EMBL/GenBank/DDBJ whole genome shotgun (WGS) entry which is preliminary data.</text>
</comment>
<organism evidence="4 5">
    <name type="scientific">Desulfotomaculum copahuensis</name>
    <dbReference type="NCBI Taxonomy" id="1838280"/>
    <lineage>
        <taxon>Bacteria</taxon>
        <taxon>Bacillati</taxon>
        <taxon>Bacillota</taxon>
        <taxon>Clostridia</taxon>
        <taxon>Eubacteriales</taxon>
        <taxon>Desulfotomaculaceae</taxon>
        <taxon>Desulfotomaculum</taxon>
    </lineage>
</organism>
<dbReference type="PANTHER" id="PTHR33171:SF17">
    <property type="entry name" value="LARA-LIKE N-TERMINAL DOMAIN-CONTAINING PROTEIN"/>
    <property type="match status" value="1"/>
</dbReference>
<sequence>MIGLLPLPYDTGHLSLPLEPGDNVQVLTPPSSNFRPPDTPEETVRRALESPLASPPLPELVRGKNKIVIITSDHTRPVPSRITLPILLAEIKKANPQAQITLLVATGMHRPSTPEELAHKFGRPVLDRVTVVNHRAEADGEMTFLGTLPSGGELWINRLAVEADLLIGEGFIEPHFFAGFSGGRKSVLPGIASRKTVLFNHNAQFIASPYARTGVLGNNPIHKDMVRSAQQAKLAFILNVVINAGKEIIHCVAGHPLEAHHAGCEFVRKITAVKAQPADIVISTNGGYPLDQNVYQSVKGMTAAEATAKPDAVIIMVARCRDGLGGDYFFHQLADQPSPQGTMDKIMATPREETVLDQWESQILARILIKHKVIMVTDPFLAGYIRQMHMDWAPTLEEALSKARAVKGADASITVIPDGVGIIVEQS</sequence>
<dbReference type="InterPro" id="IPR048068">
    <property type="entry name" value="LarA-like"/>
</dbReference>
<dbReference type="GO" id="GO:0050043">
    <property type="term" value="F:lactate racemase activity"/>
    <property type="evidence" value="ECO:0007669"/>
    <property type="project" value="InterPro"/>
</dbReference>
<proteinExistence type="predicted"/>
<dbReference type="EMBL" id="LYVF01000137">
    <property type="protein sequence ID" value="OAT82331.1"/>
    <property type="molecule type" value="Genomic_DNA"/>
</dbReference>
<evidence type="ECO:0000259" key="2">
    <source>
        <dbReference type="Pfam" id="PF09861"/>
    </source>
</evidence>
<protein>
    <submittedName>
        <fullName evidence="4">Lactate racemization operon protein LarA</fullName>
    </submittedName>
</protein>
<dbReference type="InterPro" id="IPR047926">
    <property type="entry name" value="Ni_dep_LarA"/>
</dbReference>
<dbReference type="PANTHER" id="PTHR33171">
    <property type="entry name" value="LAR_N DOMAIN-CONTAINING PROTEIN"/>
    <property type="match status" value="1"/>
</dbReference>
<evidence type="ECO:0000313" key="4">
    <source>
        <dbReference type="EMBL" id="OAT82331.1"/>
    </source>
</evidence>
<dbReference type="InterPro" id="IPR048520">
    <property type="entry name" value="LarA_C"/>
</dbReference>
<dbReference type="AlphaFoldDB" id="A0A1B7LFA4"/>